<evidence type="ECO:0000313" key="2">
    <source>
        <dbReference type="EMBL" id="KAH0469839.1"/>
    </source>
</evidence>
<evidence type="ECO:0000256" key="1">
    <source>
        <dbReference type="SAM" id="MobiDB-lite"/>
    </source>
</evidence>
<feature type="region of interest" description="Disordered" evidence="1">
    <location>
        <begin position="60"/>
        <end position="80"/>
    </location>
</feature>
<evidence type="ECO:0000313" key="3">
    <source>
        <dbReference type="Proteomes" id="UP000775213"/>
    </source>
</evidence>
<accession>A0AAV7HNK5</accession>
<keyword evidence="3" id="KW-1185">Reference proteome</keyword>
<name>A0AAV7HNK5_DENCH</name>
<organism evidence="2 3">
    <name type="scientific">Dendrobium chrysotoxum</name>
    <name type="common">Orchid</name>
    <dbReference type="NCBI Taxonomy" id="161865"/>
    <lineage>
        <taxon>Eukaryota</taxon>
        <taxon>Viridiplantae</taxon>
        <taxon>Streptophyta</taxon>
        <taxon>Embryophyta</taxon>
        <taxon>Tracheophyta</taxon>
        <taxon>Spermatophyta</taxon>
        <taxon>Magnoliopsida</taxon>
        <taxon>Liliopsida</taxon>
        <taxon>Asparagales</taxon>
        <taxon>Orchidaceae</taxon>
        <taxon>Epidendroideae</taxon>
        <taxon>Malaxideae</taxon>
        <taxon>Dendrobiinae</taxon>
        <taxon>Dendrobium</taxon>
    </lineage>
</organism>
<dbReference type="AlphaFoldDB" id="A0AAV7HNK5"/>
<sequence>MSVEFCTSPFFGFFVAVRLRSFNDVPFLLDRKLQHFDRKQRRELARCEAVWRDLAQIGLNPSSKQPQKKRGRRRELAGDGQTGFRWRRLERDLPCVSKKRSHGTCGRILLEKVSTGEAGKPSSFGRNLQGQQYYIGFTTFNP</sequence>
<dbReference type="Proteomes" id="UP000775213">
    <property type="component" value="Unassembled WGS sequence"/>
</dbReference>
<proteinExistence type="predicted"/>
<reference evidence="2 3" key="1">
    <citation type="journal article" date="2021" name="Hortic Res">
        <title>Chromosome-scale assembly of the Dendrobium chrysotoxum genome enhances the understanding of orchid evolution.</title>
        <authorList>
            <person name="Zhang Y."/>
            <person name="Zhang G.Q."/>
            <person name="Zhang D."/>
            <person name="Liu X.D."/>
            <person name="Xu X.Y."/>
            <person name="Sun W.H."/>
            <person name="Yu X."/>
            <person name="Zhu X."/>
            <person name="Wang Z.W."/>
            <person name="Zhao X."/>
            <person name="Zhong W.Y."/>
            <person name="Chen H."/>
            <person name="Yin W.L."/>
            <person name="Huang T."/>
            <person name="Niu S.C."/>
            <person name="Liu Z.J."/>
        </authorList>
    </citation>
    <scope>NUCLEOTIDE SEQUENCE [LARGE SCALE GENOMIC DNA]</scope>
    <source>
        <strain evidence="2">Lindl</strain>
    </source>
</reference>
<protein>
    <submittedName>
        <fullName evidence="2">Uncharacterized protein</fullName>
    </submittedName>
</protein>
<comment type="caution">
    <text evidence="2">The sequence shown here is derived from an EMBL/GenBank/DDBJ whole genome shotgun (WGS) entry which is preliminary data.</text>
</comment>
<dbReference type="EMBL" id="JAGFBR010000002">
    <property type="protein sequence ID" value="KAH0469839.1"/>
    <property type="molecule type" value="Genomic_DNA"/>
</dbReference>
<gene>
    <name evidence="2" type="ORF">IEQ34_001397</name>
</gene>